<dbReference type="InterPro" id="IPR036291">
    <property type="entry name" value="NAD(P)-bd_dom_sf"/>
</dbReference>
<dbReference type="AlphaFoldDB" id="A0A0F9U8Z3"/>
<organism evidence="6">
    <name type="scientific">marine sediment metagenome</name>
    <dbReference type="NCBI Taxonomy" id="412755"/>
    <lineage>
        <taxon>unclassified sequences</taxon>
        <taxon>metagenomes</taxon>
        <taxon>ecological metagenomes</taxon>
    </lineage>
</organism>
<evidence type="ECO:0000256" key="3">
    <source>
        <dbReference type="ARBA" id="ARBA00023027"/>
    </source>
</evidence>
<proteinExistence type="inferred from homology"/>
<evidence type="ECO:0000256" key="2">
    <source>
        <dbReference type="ARBA" id="ARBA00023002"/>
    </source>
</evidence>
<dbReference type="PROSITE" id="PS00671">
    <property type="entry name" value="D_2_HYDROXYACID_DH_3"/>
    <property type="match status" value="1"/>
</dbReference>
<dbReference type="GO" id="GO:0051287">
    <property type="term" value="F:NAD binding"/>
    <property type="evidence" value="ECO:0007669"/>
    <property type="project" value="InterPro"/>
</dbReference>
<name>A0A0F9U8Z3_9ZZZZ</name>
<feature type="domain" description="D-isomer specific 2-hydroxyacid dehydrogenase NAD-binding" evidence="5">
    <location>
        <begin position="113"/>
        <end position="281"/>
    </location>
</feature>
<dbReference type="InterPro" id="IPR006140">
    <property type="entry name" value="D-isomer_DH_NAD-bd"/>
</dbReference>
<dbReference type="InterPro" id="IPR006139">
    <property type="entry name" value="D-isomer_2_OHA_DH_cat_dom"/>
</dbReference>
<evidence type="ECO:0000259" key="4">
    <source>
        <dbReference type="Pfam" id="PF00389"/>
    </source>
</evidence>
<dbReference type="SUPFAM" id="SSF52283">
    <property type="entry name" value="Formate/glycerate dehydrogenase catalytic domain-like"/>
    <property type="match status" value="1"/>
</dbReference>
<keyword evidence="2" id="KW-0560">Oxidoreductase</keyword>
<dbReference type="InterPro" id="IPR029753">
    <property type="entry name" value="D-isomer_DH_CS"/>
</dbReference>
<comment type="caution">
    <text evidence="6">The sequence shown here is derived from an EMBL/GenBank/DDBJ whole genome shotgun (WGS) entry which is preliminary data.</text>
</comment>
<dbReference type="Pfam" id="PF00389">
    <property type="entry name" value="2-Hacid_dh"/>
    <property type="match status" value="1"/>
</dbReference>
<reference evidence="6" key="1">
    <citation type="journal article" date="2015" name="Nature">
        <title>Complex archaea that bridge the gap between prokaryotes and eukaryotes.</title>
        <authorList>
            <person name="Spang A."/>
            <person name="Saw J.H."/>
            <person name="Jorgensen S.L."/>
            <person name="Zaremba-Niedzwiedzka K."/>
            <person name="Martijn J."/>
            <person name="Lind A.E."/>
            <person name="van Eijk R."/>
            <person name="Schleper C."/>
            <person name="Guy L."/>
            <person name="Ettema T.J."/>
        </authorList>
    </citation>
    <scope>NUCLEOTIDE SEQUENCE</scope>
</reference>
<keyword evidence="3" id="KW-0520">NAD</keyword>
<evidence type="ECO:0000259" key="5">
    <source>
        <dbReference type="Pfam" id="PF02826"/>
    </source>
</evidence>
<sequence length="313" mass="35221">MKILVTTHPFGDPNPTPRRQLDGRDVIYNPEGRKLKKGELKRILIQCQPDIIIAGTEEYAEWTLDLVSNLAMISRVGIGIDGIDLKVCEERGIVVTNTPDAPSNAVAELTICQMLNMLRRVQEADRAMREGNWYRHIGRDIRSCDIGVIGCGRIGRLVLEKVAGLKPRRIFANDIIPERCRGIERTEPESKLQIFASCDIITIHIPFEERNLHYVGPREFNLMKPDACLINMSRGAIVDEGALYDWLEVGDGSAAIDVFTKEPYSGPLVKLDNAYLTPHLGSCTRKSRFDMEVGAVEEVLNLLEHKEFNNRVV</sequence>
<dbReference type="InterPro" id="IPR050857">
    <property type="entry name" value="D-2-hydroxyacid_DH"/>
</dbReference>
<evidence type="ECO:0000313" key="6">
    <source>
        <dbReference type="EMBL" id="KKN89705.1"/>
    </source>
</evidence>
<dbReference type="Gene3D" id="3.40.50.720">
    <property type="entry name" value="NAD(P)-binding Rossmann-like Domain"/>
    <property type="match status" value="2"/>
</dbReference>
<dbReference type="GO" id="GO:0016616">
    <property type="term" value="F:oxidoreductase activity, acting on the CH-OH group of donors, NAD or NADP as acceptor"/>
    <property type="evidence" value="ECO:0007669"/>
    <property type="project" value="InterPro"/>
</dbReference>
<evidence type="ECO:0000256" key="1">
    <source>
        <dbReference type="ARBA" id="ARBA00005854"/>
    </source>
</evidence>
<dbReference type="EMBL" id="LAZR01000116">
    <property type="protein sequence ID" value="KKN89705.1"/>
    <property type="molecule type" value="Genomic_DNA"/>
</dbReference>
<dbReference type="Pfam" id="PF02826">
    <property type="entry name" value="2-Hacid_dh_C"/>
    <property type="match status" value="1"/>
</dbReference>
<feature type="domain" description="D-isomer specific 2-hydroxyacid dehydrogenase catalytic" evidence="4">
    <location>
        <begin position="51"/>
        <end position="312"/>
    </location>
</feature>
<dbReference type="PANTHER" id="PTHR42789:SF1">
    <property type="entry name" value="D-ISOMER SPECIFIC 2-HYDROXYACID DEHYDROGENASE FAMILY PROTEIN (AFU_ORTHOLOGUE AFUA_6G10090)"/>
    <property type="match status" value="1"/>
</dbReference>
<accession>A0A0F9U8Z3</accession>
<dbReference type="SUPFAM" id="SSF51735">
    <property type="entry name" value="NAD(P)-binding Rossmann-fold domains"/>
    <property type="match status" value="1"/>
</dbReference>
<dbReference type="PANTHER" id="PTHR42789">
    <property type="entry name" value="D-ISOMER SPECIFIC 2-HYDROXYACID DEHYDROGENASE FAMILY PROTEIN (AFU_ORTHOLOGUE AFUA_6G10090)"/>
    <property type="match status" value="1"/>
</dbReference>
<comment type="similarity">
    <text evidence="1">Belongs to the D-isomer specific 2-hydroxyacid dehydrogenase family.</text>
</comment>
<evidence type="ECO:0008006" key="7">
    <source>
        <dbReference type="Google" id="ProtNLM"/>
    </source>
</evidence>
<protein>
    <recommendedName>
        <fullName evidence="7">S-adenosyl-L-homocysteine hydrolase NAD binding domain-containing protein</fullName>
    </recommendedName>
</protein>
<gene>
    <name evidence="6" type="ORF">LCGC14_0235510</name>
</gene>